<dbReference type="InterPro" id="IPR005123">
    <property type="entry name" value="Oxoglu/Fe-dep_dioxygenase_dom"/>
</dbReference>
<reference evidence="8 9" key="1">
    <citation type="submission" date="2020-04" db="EMBL/GenBank/DDBJ databases">
        <title>Plant Genome Project.</title>
        <authorList>
            <person name="Zhang R.-G."/>
        </authorList>
    </citation>
    <scope>NUCLEOTIDE SEQUENCE [LARGE SCALE GENOMIC DNA]</scope>
    <source>
        <strain evidence="8">YNK0</strain>
        <tissue evidence="8">Leaf</tissue>
    </source>
</reference>
<dbReference type="InterPro" id="IPR044861">
    <property type="entry name" value="IPNS-like_FE2OG_OXY"/>
</dbReference>
<dbReference type="GO" id="GO:0046872">
    <property type="term" value="F:metal ion binding"/>
    <property type="evidence" value="ECO:0007669"/>
    <property type="project" value="UniProtKB-KW"/>
</dbReference>
<dbReference type="OMA" id="NIDEEYM"/>
<dbReference type="Gene3D" id="2.60.120.330">
    <property type="entry name" value="B-lactam Antibiotic, Isopenicillin N Synthase, Chain"/>
    <property type="match status" value="1"/>
</dbReference>
<dbReference type="InterPro" id="IPR027443">
    <property type="entry name" value="IPNS-like_sf"/>
</dbReference>
<name>A0A834YR83_TETSI</name>
<dbReference type="InterPro" id="IPR026992">
    <property type="entry name" value="DIOX_N"/>
</dbReference>
<evidence type="ECO:0000259" key="7">
    <source>
        <dbReference type="PROSITE" id="PS51471"/>
    </source>
</evidence>
<evidence type="ECO:0000256" key="5">
    <source>
        <dbReference type="RuleBase" id="RU003682"/>
    </source>
</evidence>
<dbReference type="Pfam" id="PF03171">
    <property type="entry name" value="2OG-FeII_Oxy"/>
    <property type="match status" value="1"/>
</dbReference>
<dbReference type="EMBL" id="JABCRI010000017">
    <property type="protein sequence ID" value="KAF8391148.1"/>
    <property type="molecule type" value="Genomic_DNA"/>
</dbReference>
<comment type="similarity">
    <text evidence="1 5">Belongs to the iron/ascorbate-dependent oxidoreductase family.</text>
</comment>
<evidence type="ECO:0000256" key="2">
    <source>
        <dbReference type="ARBA" id="ARBA00022723"/>
    </source>
</evidence>
<dbReference type="Pfam" id="PF14226">
    <property type="entry name" value="DIOX_N"/>
    <property type="match status" value="1"/>
</dbReference>
<feature type="domain" description="Fe2OG dioxygenase" evidence="7">
    <location>
        <begin position="205"/>
        <end position="305"/>
    </location>
</feature>
<gene>
    <name evidence="8" type="ORF">HHK36_023449</name>
</gene>
<keyword evidence="2 5" id="KW-0479">Metal-binding</keyword>
<dbReference type="SUPFAM" id="SSF51197">
    <property type="entry name" value="Clavaminate synthase-like"/>
    <property type="match status" value="1"/>
</dbReference>
<protein>
    <recommendedName>
        <fullName evidence="7">Fe2OG dioxygenase domain-containing protein</fullName>
    </recommendedName>
</protein>
<organism evidence="8 9">
    <name type="scientific">Tetracentron sinense</name>
    <name type="common">Spur-leaf</name>
    <dbReference type="NCBI Taxonomy" id="13715"/>
    <lineage>
        <taxon>Eukaryota</taxon>
        <taxon>Viridiplantae</taxon>
        <taxon>Streptophyta</taxon>
        <taxon>Embryophyta</taxon>
        <taxon>Tracheophyta</taxon>
        <taxon>Spermatophyta</taxon>
        <taxon>Magnoliopsida</taxon>
        <taxon>Trochodendrales</taxon>
        <taxon>Trochodendraceae</taxon>
        <taxon>Tetracentron</taxon>
    </lineage>
</organism>
<comment type="caution">
    <text evidence="8">The sequence shown here is derived from an EMBL/GenBank/DDBJ whole genome shotgun (WGS) entry which is preliminary data.</text>
</comment>
<evidence type="ECO:0000313" key="9">
    <source>
        <dbReference type="Proteomes" id="UP000655225"/>
    </source>
</evidence>
<evidence type="ECO:0000256" key="4">
    <source>
        <dbReference type="ARBA" id="ARBA00023004"/>
    </source>
</evidence>
<dbReference type="InterPro" id="IPR050295">
    <property type="entry name" value="Plant_2OG-oxidoreductases"/>
</dbReference>
<dbReference type="Proteomes" id="UP000655225">
    <property type="component" value="Unassembled WGS sequence"/>
</dbReference>
<keyword evidence="3 5" id="KW-0560">Oxidoreductase</keyword>
<keyword evidence="4 5" id="KW-0408">Iron</keyword>
<dbReference type="PROSITE" id="PS51471">
    <property type="entry name" value="FE2OG_OXY"/>
    <property type="match status" value="1"/>
</dbReference>
<proteinExistence type="inferred from homology"/>
<keyword evidence="6" id="KW-0175">Coiled coil</keyword>
<evidence type="ECO:0000256" key="1">
    <source>
        <dbReference type="ARBA" id="ARBA00008056"/>
    </source>
</evidence>
<accession>A0A834YR83</accession>
<keyword evidence="9" id="KW-1185">Reference proteome</keyword>
<dbReference type="PANTHER" id="PTHR47991">
    <property type="entry name" value="OXOGLUTARATE/IRON-DEPENDENT DIOXYGENASE"/>
    <property type="match status" value="1"/>
</dbReference>
<evidence type="ECO:0000256" key="3">
    <source>
        <dbReference type="ARBA" id="ARBA00023002"/>
    </source>
</evidence>
<evidence type="ECO:0000256" key="6">
    <source>
        <dbReference type="SAM" id="Coils"/>
    </source>
</evidence>
<dbReference type="AlphaFoldDB" id="A0A834YR83"/>
<dbReference type="OrthoDB" id="288590at2759"/>
<dbReference type="FunFam" id="2.60.120.330:FF:000001">
    <property type="entry name" value="Protein SRG1"/>
    <property type="match status" value="1"/>
</dbReference>
<feature type="coiled-coil region" evidence="6">
    <location>
        <begin position="169"/>
        <end position="201"/>
    </location>
</feature>
<evidence type="ECO:0000313" key="8">
    <source>
        <dbReference type="EMBL" id="KAF8391148.1"/>
    </source>
</evidence>
<dbReference type="GO" id="GO:0016491">
    <property type="term" value="F:oxidoreductase activity"/>
    <property type="evidence" value="ECO:0007669"/>
    <property type="project" value="UniProtKB-KW"/>
</dbReference>
<sequence>MASKIARLGSSVRVPSVQELAKETTTTVPLRYVRPDQDPPIVSDTTLVLEVPVIDMERLVSGENMDLELARFHSACKEWGFFQVVNHGVSSSVVEKLKVEMEEWFKLPLEEKKKFWQEPGELEGFGQAFVVSEEQKLDWADLFYITTLPTRIRKPHLYPKLPLHFRETMEAYSLELKNLAKNILEKMAKALKMEAEKMTEMFEDGWQAMRMNYYPPCPQPELVIGITPHSDFVAMTILLHVNEVEGLQIRKDGKWVPIKPIPNAFVVNIGDILEIVTNGVYRSIEHRATVNSIKERLSIATFFTTNIDGDIGPAPSLIGPHNPALFKRKGFEEYFKDFFSRKLNGKSFLDVMRI</sequence>